<name>A0ABS8C704_9ALTE</name>
<comment type="caution">
    <text evidence="1">The sequence shown here is derived from an EMBL/GenBank/DDBJ whole genome shotgun (WGS) entry which is preliminary data.</text>
</comment>
<evidence type="ECO:0000313" key="1">
    <source>
        <dbReference type="EMBL" id="MCB5227910.1"/>
    </source>
</evidence>
<dbReference type="Proteomes" id="UP000633814">
    <property type="component" value="Unassembled WGS sequence"/>
</dbReference>
<protein>
    <submittedName>
        <fullName evidence="1">Uncharacterized protein</fullName>
    </submittedName>
</protein>
<keyword evidence="2" id="KW-1185">Reference proteome</keyword>
<reference evidence="1 2" key="1">
    <citation type="submission" date="2021-10" db="EMBL/GenBank/DDBJ databases">
        <title>Alishewanella koreense sp. nov. isolated from seawater of southwestern coast in South Korea and the proposal for the reclassification of Rheinheimera perlucida and Rheinheimera tuosuensis as Arsukibacterium perlucida and Arsukibacterium tuosuensis.</title>
        <authorList>
            <person name="Kim K.H."/>
            <person name="Ruan W."/>
            <person name="Kim K.R."/>
            <person name="Baek J.H."/>
            <person name="Jeon C.O."/>
        </authorList>
    </citation>
    <scope>NUCLEOTIDE SEQUENCE [LARGE SCALE GENOMIC DNA]</scope>
    <source>
        <strain evidence="1 2">16-MA</strain>
    </source>
</reference>
<organism evidence="1 2">
    <name type="scientific">Alishewanella maricola</name>
    <dbReference type="NCBI Taxonomy" id="2795740"/>
    <lineage>
        <taxon>Bacteria</taxon>
        <taxon>Pseudomonadati</taxon>
        <taxon>Pseudomonadota</taxon>
        <taxon>Gammaproteobacteria</taxon>
        <taxon>Alteromonadales</taxon>
        <taxon>Alteromonadaceae</taxon>
        <taxon>Alishewanella</taxon>
    </lineage>
</organism>
<dbReference type="EMBL" id="JAEINI020000011">
    <property type="protein sequence ID" value="MCB5227910.1"/>
    <property type="molecule type" value="Genomic_DNA"/>
</dbReference>
<accession>A0ABS8C704</accession>
<evidence type="ECO:0000313" key="2">
    <source>
        <dbReference type="Proteomes" id="UP000633814"/>
    </source>
</evidence>
<dbReference type="RefSeq" id="WP_226751973.1">
    <property type="nucleotide sequence ID" value="NZ_JAEINI020000011.1"/>
</dbReference>
<sequence length="54" mass="5792">MFAPETLFVVAGLKLHVSVVLVAEEASTEVDNNAALHNTPKVIFLIADSIRVNS</sequence>
<gene>
    <name evidence="1" type="ORF">JAO78_013915</name>
</gene>
<proteinExistence type="predicted"/>